<evidence type="ECO:0000256" key="3">
    <source>
        <dbReference type="SAM" id="Phobius"/>
    </source>
</evidence>
<feature type="domain" description="GH16" evidence="4">
    <location>
        <begin position="165"/>
        <end position="404"/>
    </location>
</feature>
<name>A0A836CC31_9STRA</name>
<protein>
    <submittedName>
        <fullName evidence="5">Concanavalin A-like lectin/glucanase domain-containing protein</fullName>
    </submittedName>
</protein>
<comment type="caution">
    <text evidence="5">The sequence shown here is derived from an EMBL/GenBank/DDBJ whole genome shotgun (WGS) entry which is preliminary data.</text>
</comment>
<evidence type="ECO:0000256" key="1">
    <source>
        <dbReference type="ARBA" id="ARBA00006865"/>
    </source>
</evidence>
<accession>A0A836CC31</accession>
<feature type="compositionally biased region" description="Low complexity" evidence="2">
    <location>
        <begin position="64"/>
        <end position="82"/>
    </location>
</feature>
<dbReference type="AlphaFoldDB" id="A0A836CC31"/>
<keyword evidence="5" id="KW-0430">Lectin</keyword>
<evidence type="ECO:0000259" key="4">
    <source>
        <dbReference type="PROSITE" id="PS51762"/>
    </source>
</evidence>
<feature type="region of interest" description="Disordered" evidence="2">
    <location>
        <begin position="64"/>
        <end position="141"/>
    </location>
</feature>
<dbReference type="GO" id="GO:0005975">
    <property type="term" value="P:carbohydrate metabolic process"/>
    <property type="evidence" value="ECO:0007669"/>
    <property type="project" value="InterPro"/>
</dbReference>
<organism evidence="5 6">
    <name type="scientific">Tribonema minus</name>
    <dbReference type="NCBI Taxonomy" id="303371"/>
    <lineage>
        <taxon>Eukaryota</taxon>
        <taxon>Sar</taxon>
        <taxon>Stramenopiles</taxon>
        <taxon>Ochrophyta</taxon>
        <taxon>PX clade</taxon>
        <taxon>Xanthophyceae</taxon>
        <taxon>Tribonematales</taxon>
        <taxon>Tribonemataceae</taxon>
        <taxon>Tribonema</taxon>
    </lineage>
</organism>
<reference evidence="5" key="1">
    <citation type="submission" date="2021-02" db="EMBL/GenBank/DDBJ databases">
        <title>First Annotated Genome of the Yellow-green Alga Tribonema minus.</title>
        <authorList>
            <person name="Mahan K.M."/>
        </authorList>
    </citation>
    <scope>NUCLEOTIDE SEQUENCE</scope>
    <source>
        <strain evidence="5">UTEX B ZZ1240</strain>
    </source>
</reference>
<dbReference type="PROSITE" id="PS51762">
    <property type="entry name" value="GH16_2"/>
    <property type="match status" value="1"/>
</dbReference>
<evidence type="ECO:0000313" key="5">
    <source>
        <dbReference type="EMBL" id="KAG5180072.1"/>
    </source>
</evidence>
<dbReference type="SUPFAM" id="SSF49899">
    <property type="entry name" value="Concanavalin A-like lectins/glucanases"/>
    <property type="match status" value="1"/>
</dbReference>
<comment type="similarity">
    <text evidence="1">Belongs to the glycosyl hydrolase 16 family.</text>
</comment>
<keyword evidence="6" id="KW-1185">Reference proteome</keyword>
<dbReference type="InterPro" id="IPR013320">
    <property type="entry name" value="ConA-like_dom_sf"/>
</dbReference>
<feature type="region of interest" description="Disordered" evidence="2">
    <location>
        <begin position="1"/>
        <end position="36"/>
    </location>
</feature>
<feature type="transmembrane region" description="Helical" evidence="3">
    <location>
        <begin position="40"/>
        <end position="60"/>
    </location>
</feature>
<keyword evidence="3" id="KW-1133">Transmembrane helix</keyword>
<evidence type="ECO:0000256" key="2">
    <source>
        <dbReference type="SAM" id="MobiDB-lite"/>
    </source>
</evidence>
<dbReference type="InterPro" id="IPR000757">
    <property type="entry name" value="Beta-glucanase-like"/>
</dbReference>
<dbReference type="GO" id="GO:0030246">
    <property type="term" value="F:carbohydrate binding"/>
    <property type="evidence" value="ECO:0007669"/>
    <property type="project" value="UniProtKB-KW"/>
</dbReference>
<feature type="compositionally biased region" description="Gly residues" evidence="2">
    <location>
        <begin position="116"/>
        <end position="138"/>
    </location>
</feature>
<dbReference type="OrthoDB" id="4781at2759"/>
<dbReference type="Proteomes" id="UP000664859">
    <property type="component" value="Unassembled WGS sequence"/>
</dbReference>
<dbReference type="EMBL" id="JAFCMP010000412">
    <property type="protein sequence ID" value="KAG5180072.1"/>
    <property type="molecule type" value="Genomic_DNA"/>
</dbReference>
<keyword evidence="3" id="KW-0812">Transmembrane</keyword>
<dbReference type="InterPro" id="IPR050546">
    <property type="entry name" value="Glycosyl_Hydrlase_16"/>
</dbReference>
<dbReference type="PANTHER" id="PTHR10963:SF55">
    <property type="entry name" value="GLYCOSIDE HYDROLASE FAMILY 16 PROTEIN"/>
    <property type="match status" value="1"/>
</dbReference>
<dbReference type="Gene3D" id="2.60.120.200">
    <property type="match status" value="2"/>
</dbReference>
<dbReference type="CDD" id="cd08023">
    <property type="entry name" value="GH16_laminarinase_like"/>
    <property type="match status" value="1"/>
</dbReference>
<keyword evidence="3" id="KW-0472">Membrane</keyword>
<feature type="compositionally biased region" description="Low complexity" evidence="2">
    <location>
        <begin position="17"/>
        <end position="35"/>
    </location>
</feature>
<sequence>MSGSPVFVRESPHSVRRTVSSRAASKSKPSPATMSTKRKLSIGVGIVFVAALALGLGLGLTSEGGSNASHAAASSTGSTAAADQAPANLRSPTKPPAGDKAAVNSDGTVNIMPVLPGGGGGGVVDNGGSGSSGGGGGSTVDVGTEPVVDPTPDPATDAGVDAGGTITADKIVPSDGVARKLLWHDEFQEKTLNNKIWETTVGNGCPANCFFGNGELQSYSEANVILEDGKLVLEGRFEDPPLPNGMGISSGKIHTRDAFAPIGNEYGGWPGSDELDIMESYNSQWADAQVVLGTLHYGWPDGATGNLQMEIGSRGVEHVFVVQWAPGSIKYYIDSLLYCEFTQWWAGKAVANKLAPYDKPFQLILNLAVGGTLPGAMQLSDIPGAAMPMRMKFDYVRVWDLTPEERAAANPFPGPILKPTPKADQVI</sequence>
<evidence type="ECO:0000313" key="6">
    <source>
        <dbReference type="Proteomes" id="UP000664859"/>
    </source>
</evidence>
<dbReference type="GO" id="GO:0004553">
    <property type="term" value="F:hydrolase activity, hydrolyzing O-glycosyl compounds"/>
    <property type="evidence" value="ECO:0007669"/>
    <property type="project" value="InterPro"/>
</dbReference>
<dbReference type="PANTHER" id="PTHR10963">
    <property type="entry name" value="GLYCOSYL HYDROLASE-RELATED"/>
    <property type="match status" value="1"/>
</dbReference>
<proteinExistence type="inferred from homology"/>
<gene>
    <name evidence="5" type="ORF">JKP88DRAFT_279778</name>
</gene>